<dbReference type="SMART" id="SM00343">
    <property type="entry name" value="ZnF_C2HC"/>
    <property type="match status" value="1"/>
</dbReference>
<feature type="region of interest" description="Disordered" evidence="8">
    <location>
        <begin position="129"/>
        <end position="152"/>
    </location>
</feature>
<dbReference type="InterPro" id="IPR033489">
    <property type="entry name" value="RBBP6"/>
</dbReference>
<dbReference type="STRING" id="1109443.G4TBQ9"/>
<dbReference type="eggNOG" id="KOG0314">
    <property type="taxonomic scope" value="Eukaryota"/>
</dbReference>
<dbReference type="OMA" id="NVPDHEP"/>
<dbReference type="GO" id="GO:0003676">
    <property type="term" value="F:nucleic acid binding"/>
    <property type="evidence" value="ECO:0007669"/>
    <property type="project" value="InterPro"/>
</dbReference>
<feature type="domain" description="RING-type" evidence="9">
    <location>
        <begin position="336"/>
        <end position="376"/>
    </location>
</feature>
<gene>
    <name evidence="12" type="ORF">PIIN_02615</name>
</gene>
<dbReference type="PANTHER" id="PTHR15439">
    <property type="entry name" value="RETINOBLASTOMA-BINDING PROTEIN 6"/>
    <property type="match status" value="1"/>
</dbReference>
<dbReference type="InterPro" id="IPR013083">
    <property type="entry name" value="Znf_RING/FYVE/PHD"/>
</dbReference>
<comment type="subcellular location">
    <subcellularLocation>
        <location evidence="1">Nucleus</location>
    </subcellularLocation>
</comment>
<dbReference type="Pfam" id="PF08783">
    <property type="entry name" value="DWNN"/>
    <property type="match status" value="1"/>
</dbReference>
<dbReference type="InterPro" id="IPR014891">
    <property type="entry name" value="DWNN_domain"/>
</dbReference>
<dbReference type="SUPFAM" id="SSF57756">
    <property type="entry name" value="Retrovirus zinc finger-like domains"/>
    <property type="match status" value="1"/>
</dbReference>
<evidence type="ECO:0000256" key="1">
    <source>
        <dbReference type="ARBA" id="ARBA00004123"/>
    </source>
</evidence>
<dbReference type="PROSITE" id="PS50158">
    <property type="entry name" value="ZF_CCHC"/>
    <property type="match status" value="1"/>
</dbReference>
<feature type="region of interest" description="Disordered" evidence="8">
    <location>
        <begin position="525"/>
        <end position="565"/>
    </location>
</feature>
<dbReference type="InterPro" id="IPR001841">
    <property type="entry name" value="Znf_RING"/>
</dbReference>
<keyword evidence="13" id="KW-1185">Reference proteome</keyword>
<evidence type="ECO:0000256" key="8">
    <source>
        <dbReference type="SAM" id="MobiDB-lite"/>
    </source>
</evidence>
<dbReference type="InterPro" id="IPR001878">
    <property type="entry name" value="Znf_CCHC"/>
</dbReference>
<proteinExistence type="predicted"/>
<dbReference type="Gene3D" id="3.10.20.90">
    <property type="entry name" value="Phosphatidylinositol 3-kinase Catalytic Subunit, Chain A, domain 1"/>
    <property type="match status" value="1"/>
</dbReference>
<dbReference type="OrthoDB" id="106784at2759"/>
<sequence length="565" mass="63263">MSSAVYYKFKSQKTESRIPIDGTGISVFDLKREIILANGFEKVLDIDLQVFEQGTENEYPDDYIVPRSSSVIVKRIPLIRGARSRFGRYLASTGPRSQPTPAASAALTQNNRVPAPVQLWSRGTGAISKRFDGKDEMKPPATTPNSSATPMAAPDIQADEQDAINQMMMASEAQWQETEQMMAQYVYNELLLDLWLRGDRQQRVFSGPRRGGGPGGGGPGMRRPFQEQRELPPGYICYRCGLGGHWIQNCPTNDDPNFDKKRIRRTTGIPRSMLEAVEKPIEGGGPLASGVMVTPDGGYVIARPDIASWEKQRSKSKVLTEEDIRERIPRGHPLQCPICIKLVQRAVKTPCCNTTYCEECLHSHLSDNDFICPNCHSKIASLASVKPDADARKKADDYIDNAFEEHRQQEVKSANIFKDDLENAQGTQNPFDGIAPDPNVLQQEITELQAQLAQLQRMMSESNISEQSRIKLQMEFVKLSQIIATKQEMLKVAQQIISATVAAVAAETGVRTGNEWRQNNFQMQQPAGADSAYQRLPVNPRRRANKRPADWELDGRDGKQPRFWE</sequence>
<evidence type="ECO:0000256" key="2">
    <source>
        <dbReference type="ARBA" id="ARBA00022664"/>
    </source>
</evidence>
<evidence type="ECO:0000313" key="13">
    <source>
        <dbReference type="Proteomes" id="UP000007148"/>
    </source>
</evidence>
<evidence type="ECO:0000259" key="10">
    <source>
        <dbReference type="PROSITE" id="PS50158"/>
    </source>
</evidence>
<dbReference type="GO" id="GO:0006397">
    <property type="term" value="P:mRNA processing"/>
    <property type="evidence" value="ECO:0007669"/>
    <property type="project" value="UniProtKB-KW"/>
</dbReference>
<dbReference type="PROSITE" id="PS51282">
    <property type="entry name" value="DWNN"/>
    <property type="match status" value="1"/>
</dbReference>
<accession>G4TBQ9</accession>
<evidence type="ECO:0000256" key="4">
    <source>
        <dbReference type="ARBA" id="ARBA00022771"/>
    </source>
</evidence>
<dbReference type="FunCoup" id="G4TBQ9">
    <property type="interactions" value="208"/>
</dbReference>
<keyword evidence="6" id="KW-0539">Nucleus</keyword>
<dbReference type="GO" id="GO:0005634">
    <property type="term" value="C:nucleus"/>
    <property type="evidence" value="ECO:0007669"/>
    <property type="project" value="UniProtKB-SubCell"/>
</dbReference>
<keyword evidence="2" id="KW-0507">mRNA processing</keyword>
<dbReference type="InterPro" id="IPR036875">
    <property type="entry name" value="Znf_CCHC_sf"/>
</dbReference>
<comment type="caution">
    <text evidence="12">The sequence shown here is derived from an EMBL/GenBank/DDBJ whole genome shotgun (WGS) entry which is preliminary data.</text>
</comment>
<organism evidence="12 13">
    <name type="scientific">Serendipita indica (strain DSM 11827)</name>
    <name type="common">Root endophyte fungus</name>
    <name type="synonym">Piriformospora indica</name>
    <dbReference type="NCBI Taxonomy" id="1109443"/>
    <lineage>
        <taxon>Eukaryota</taxon>
        <taxon>Fungi</taxon>
        <taxon>Dikarya</taxon>
        <taxon>Basidiomycota</taxon>
        <taxon>Agaricomycotina</taxon>
        <taxon>Agaricomycetes</taxon>
        <taxon>Sebacinales</taxon>
        <taxon>Serendipitaceae</taxon>
        <taxon>Serendipita</taxon>
    </lineage>
</organism>
<dbReference type="Proteomes" id="UP000007148">
    <property type="component" value="Unassembled WGS sequence"/>
</dbReference>
<feature type="compositionally biased region" description="Basic and acidic residues" evidence="8">
    <location>
        <begin position="547"/>
        <end position="565"/>
    </location>
</feature>
<feature type="compositionally biased region" description="Basic and acidic residues" evidence="8">
    <location>
        <begin position="129"/>
        <end position="138"/>
    </location>
</feature>
<protein>
    <submittedName>
        <fullName evidence="12">Related to MPE1-Role in mRNA 3` end formation</fullName>
    </submittedName>
</protein>
<dbReference type="InterPro" id="IPR025829">
    <property type="entry name" value="Zn_knuckle_CX2CX3GHX4C"/>
</dbReference>
<dbReference type="GO" id="GO:0016567">
    <property type="term" value="P:protein ubiquitination"/>
    <property type="evidence" value="ECO:0007669"/>
    <property type="project" value="InterPro"/>
</dbReference>
<evidence type="ECO:0000259" key="11">
    <source>
        <dbReference type="PROSITE" id="PS51282"/>
    </source>
</evidence>
<keyword evidence="5" id="KW-0862">Zinc</keyword>
<dbReference type="PROSITE" id="PS50089">
    <property type="entry name" value="ZF_RING_2"/>
    <property type="match status" value="1"/>
</dbReference>
<dbReference type="SUPFAM" id="SSF57850">
    <property type="entry name" value="RING/U-box"/>
    <property type="match status" value="1"/>
</dbReference>
<dbReference type="GO" id="GO:0006511">
    <property type="term" value="P:ubiquitin-dependent protein catabolic process"/>
    <property type="evidence" value="ECO:0007669"/>
    <property type="project" value="TreeGrafter"/>
</dbReference>
<feature type="domain" description="DWNN" evidence="11">
    <location>
        <begin position="5"/>
        <end position="77"/>
    </location>
</feature>
<dbReference type="GO" id="GO:0008270">
    <property type="term" value="F:zinc ion binding"/>
    <property type="evidence" value="ECO:0007669"/>
    <property type="project" value="UniProtKB-KW"/>
</dbReference>
<evidence type="ECO:0000256" key="7">
    <source>
        <dbReference type="PROSITE-ProRule" id="PRU00047"/>
    </source>
</evidence>
<dbReference type="SMART" id="SM01180">
    <property type="entry name" value="DWNN"/>
    <property type="match status" value="1"/>
</dbReference>
<keyword evidence="4 7" id="KW-0863">Zinc-finger</keyword>
<dbReference type="Gene3D" id="3.30.40.10">
    <property type="entry name" value="Zinc/RING finger domain, C3HC4 (zinc finger)"/>
    <property type="match status" value="1"/>
</dbReference>
<evidence type="ECO:0000256" key="5">
    <source>
        <dbReference type="ARBA" id="ARBA00022833"/>
    </source>
</evidence>
<feature type="compositionally biased region" description="Low complexity" evidence="8">
    <location>
        <begin position="139"/>
        <end position="152"/>
    </location>
</feature>
<dbReference type="Pfam" id="PF13696">
    <property type="entry name" value="zf-CCHC_2"/>
    <property type="match status" value="1"/>
</dbReference>
<dbReference type="InParanoid" id="G4TBQ9"/>
<name>G4TBQ9_SERID</name>
<dbReference type="AlphaFoldDB" id="G4TBQ9"/>
<dbReference type="PANTHER" id="PTHR15439:SF0">
    <property type="entry name" value="CELL DIVISION CYCLE AND APOPTOSIS REGULATOR PROTEIN 1-RELATED"/>
    <property type="match status" value="1"/>
</dbReference>
<evidence type="ECO:0000256" key="3">
    <source>
        <dbReference type="ARBA" id="ARBA00022723"/>
    </source>
</evidence>
<dbReference type="GO" id="GO:0061630">
    <property type="term" value="F:ubiquitin protein ligase activity"/>
    <property type="evidence" value="ECO:0007669"/>
    <property type="project" value="InterPro"/>
</dbReference>
<evidence type="ECO:0000256" key="6">
    <source>
        <dbReference type="ARBA" id="ARBA00023242"/>
    </source>
</evidence>
<evidence type="ECO:0000259" key="9">
    <source>
        <dbReference type="PROSITE" id="PS50089"/>
    </source>
</evidence>
<feature type="domain" description="CCHC-type" evidence="10">
    <location>
        <begin position="237"/>
        <end position="251"/>
    </location>
</feature>
<dbReference type="CDD" id="cd16620">
    <property type="entry name" value="vRING-HC-C4C4_RBBP6"/>
    <property type="match status" value="1"/>
</dbReference>
<dbReference type="EMBL" id="CAFZ01000039">
    <property type="protein sequence ID" value="CCA68752.1"/>
    <property type="molecule type" value="Genomic_DNA"/>
</dbReference>
<keyword evidence="3" id="KW-0479">Metal-binding</keyword>
<dbReference type="Gene3D" id="4.10.60.10">
    <property type="entry name" value="Zinc finger, CCHC-type"/>
    <property type="match status" value="1"/>
</dbReference>
<evidence type="ECO:0000313" key="12">
    <source>
        <dbReference type="EMBL" id="CCA68752.1"/>
    </source>
</evidence>
<dbReference type="HOGENOM" id="CLU_019105_2_1_1"/>
<reference evidence="12 13" key="1">
    <citation type="journal article" date="2011" name="PLoS Pathog.">
        <title>Endophytic Life Strategies Decoded by Genome and Transcriptome Analyses of the Mutualistic Root Symbiont Piriformospora indica.</title>
        <authorList>
            <person name="Zuccaro A."/>
            <person name="Lahrmann U."/>
            <person name="Guldener U."/>
            <person name="Langen G."/>
            <person name="Pfiffi S."/>
            <person name="Biedenkopf D."/>
            <person name="Wong P."/>
            <person name="Samans B."/>
            <person name="Grimm C."/>
            <person name="Basiewicz M."/>
            <person name="Murat C."/>
            <person name="Martin F."/>
            <person name="Kogel K.H."/>
        </authorList>
    </citation>
    <scope>NUCLEOTIDE SEQUENCE [LARGE SCALE GENOMIC DNA]</scope>
    <source>
        <strain evidence="12 13">DSM 11827</strain>
    </source>
</reference>